<gene>
    <name evidence="1" type="ORF">L9W73_04865</name>
</gene>
<reference evidence="1" key="1">
    <citation type="submission" date="2022-02" db="EMBL/GenBank/DDBJ databases">
        <title>Emergence and expansion in Europe of a Vibrio aestuarianus clonal complex pathogenic for oysters.</title>
        <authorList>
            <person name="Mesnil A."/>
            <person name="Travers M.-A."/>
        </authorList>
    </citation>
    <scope>NUCLEOTIDE SEQUENCE</scope>
    <source>
        <strain evidence="1">151-ITT-15-cp-1</strain>
    </source>
</reference>
<dbReference type="RefSeq" id="WP_274673921.1">
    <property type="nucleotide sequence ID" value="NZ_JAKNAP010000010.1"/>
</dbReference>
<sequence>MIELFNQYEILKNKNETELVFIDSLLREPNYKEQIKRINKNKALPILNHRIGSEYYFILVKPNLKSTFKSNQQINMDVVNLIYAVEEFIEGDSKFANQCKNAITDKETRNLCISMLNQIKVEKEEEQREQDLDDWISELKNNGVDVIDLNEVIR</sequence>
<evidence type="ECO:0000313" key="1">
    <source>
        <dbReference type="EMBL" id="MDE1356642.1"/>
    </source>
</evidence>
<name>A0A9X4IZQ7_9VIBR</name>
<comment type="caution">
    <text evidence="1">The sequence shown here is derived from an EMBL/GenBank/DDBJ whole genome shotgun (WGS) entry which is preliminary data.</text>
</comment>
<proteinExistence type="predicted"/>
<evidence type="ECO:0000313" key="2">
    <source>
        <dbReference type="Proteomes" id="UP001140973"/>
    </source>
</evidence>
<organism evidence="1 2">
    <name type="scientific">Vibrio aestuarianus</name>
    <dbReference type="NCBI Taxonomy" id="28171"/>
    <lineage>
        <taxon>Bacteria</taxon>
        <taxon>Pseudomonadati</taxon>
        <taxon>Pseudomonadota</taxon>
        <taxon>Gammaproteobacteria</taxon>
        <taxon>Vibrionales</taxon>
        <taxon>Vibrionaceae</taxon>
        <taxon>Vibrio</taxon>
    </lineage>
</organism>
<protein>
    <submittedName>
        <fullName evidence="1">Uncharacterized protein</fullName>
    </submittedName>
</protein>
<dbReference type="EMBL" id="JAKNAP010000010">
    <property type="protein sequence ID" value="MDE1356642.1"/>
    <property type="molecule type" value="Genomic_DNA"/>
</dbReference>
<accession>A0A9X4IZQ7</accession>
<dbReference type="Proteomes" id="UP001140973">
    <property type="component" value="Unassembled WGS sequence"/>
</dbReference>
<dbReference type="AlphaFoldDB" id="A0A9X4IZQ7"/>